<dbReference type="Gene3D" id="1.20.900.10">
    <property type="entry name" value="Dbl homology (DH) domain"/>
    <property type="match status" value="1"/>
</dbReference>
<dbReference type="Pfam" id="PF00780">
    <property type="entry name" value="CNH"/>
    <property type="match status" value="1"/>
</dbReference>
<sequence>MNLNLRKNLLGSQDDAAGTDIDQLLNLIDTDLAAFTHQNLNGSISQTKTWEQSNRASASSIASNYPNLTNNNLSNALERQSSTANRISSQGSSQATQPAALSYSVNSISSNALPQPYNGFPQSYNNPTPQTYTALQQQYYAQHYFPYQQYHNSQNYYPTYYPSYPQNLTSQGWPLNSQTHSNVGSRPLPTPPGTTAATYSNAPITYTNPYNYYSPIAGASYNSIQNNGTVVPSQYNMPKCTMPDFTTYVDPSSTPVISKNDSTYNKPPIHVGGTTNAQSTGQPASILPYDAYPAVENNYSDDVTSVQYNRLIPNNLSYLPPGKEPIHYPSEDSTSTNKAPISHMLNGLMNHVLLSNIALAFRATVKLGTHENGALEYPESFTGADAVTTIASLLPPSTPRRIALNMARSLEAQLYFHSVDWSISSVIKDTEEEVYTFLSPNPGSPTALEWDEDFPTGVFPSVGKCYSPRCGVDGKGCYSRTCPNYIPSEEIIRPETSLNRQSSVISVVSEISDTSTLVPRSQERTWISFVPKEISDKIDKEERKRQEIIYETIYTEEDYVTDLDLLEELYVKGLRKSSPPIIPQARFEVFIQDIFFNIFDIRKHNKRMLEKLRERQREGHVVEKIGDIFLECSLDFGNDYILYNGHFPLADILIKTEKNRNPEFRSFLEQCSRRPEARKLDFRHFVQRPTQRLQRYTLLLEQIIKYTSKDNPDREVLENAWQTIKELCRESDTKVHEAEKRLRIMELDRKLVKKNGDFCPELRLLDSNRSLVFKGELKKKRLEWLELYVFLFDHYLVMTKPRKGNDGEIKYQISKKLIPLDMLKIDTSPEQPQLRPTFKLIDPRKGKTHTAGAPGAPPLEAHFENPDNLLHQKSLFPFTIIHLGKNGGSFQLFADSANTRKIWKDKIIEAQTKLQLSKSHQQVFELFTLDDANFGSSPILNLNNSGGTTAAWKGRVNCSVPFVTPEKRNMVAIGTDDGVWMGFGGETKTFRHVLRLNNVMQMAVLEEYSVFIVLADKLLLAYSLEVMIPSSNNPPAAGAQASKHPQRLSNNTNVLYFNVGTIKEKTFVVYMKKRGLESHFKVLEPVIAANGNERSRGFGTRRFGLVKNDWFKEYKQFYIPSESYSINFLRSKLCVVCTRGFEIVNLDSLQNVTIPDFGSQEFEKIARKCENSKPLGMFRLGDNEFLLCYDEIFFYVDKHGELSRQRTVEWEGKPTAVAMQYPYVIGFDQQFIEIRHVQTGDLAQIITGSSMQCLNENGSGRHAIHGVMQHPFNETYYIFQLVMAEIRRTNSIVRAGGSGAGQS</sequence>
<dbReference type="InterPro" id="IPR052233">
    <property type="entry name" value="Rho-type_GEFs"/>
</dbReference>
<evidence type="ECO:0000313" key="6">
    <source>
        <dbReference type="EMBL" id="CAG8554215.1"/>
    </source>
</evidence>
<dbReference type="PROSITE" id="PS50219">
    <property type="entry name" value="CNH"/>
    <property type="match status" value="1"/>
</dbReference>
<feature type="domain" description="DH" evidence="4">
    <location>
        <begin position="544"/>
        <end position="734"/>
    </location>
</feature>
<dbReference type="Proteomes" id="UP000789831">
    <property type="component" value="Unassembled WGS sequence"/>
</dbReference>
<dbReference type="OrthoDB" id="2272012at2759"/>
<dbReference type="SMART" id="SM00036">
    <property type="entry name" value="CNH"/>
    <property type="match status" value="1"/>
</dbReference>
<organism evidence="6 7">
    <name type="scientific">Ambispora gerdemannii</name>
    <dbReference type="NCBI Taxonomy" id="144530"/>
    <lineage>
        <taxon>Eukaryota</taxon>
        <taxon>Fungi</taxon>
        <taxon>Fungi incertae sedis</taxon>
        <taxon>Mucoromycota</taxon>
        <taxon>Glomeromycotina</taxon>
        <taxon>Glomeromycetes</taxon>
        <taxon>Archaeosporales</taxon>
        <taxon>Ambisporaceae</taxon>
        <taxon>Ambispora</taxon>
    </lineage>
</organism>
<evidence type="ECO:0000259" key="3">
    <source>
        <dbReference type="PROSITE" id="PS50003"/>
    </source>
</evidence>
<gene>
    <name evidence="6" type="ORF">AGERDE_LOCUS6825</name>
</gene>
<dbReference type="SMART" id="SM00233">
    <property type="entry name" value="PH"/>
    <property type="match status" value="1"/>
</dbReference>
<feature type="domain" description="PH" evidence="3">
    <location>
        <begin position="770"/>
        <end position="912"/>
    </location>
</feature>
<dbReference type="SMART" id="SM00049">
    <property type="entry name" value="DEP"/>
    <property type="match status" value="1"/>
</dbReference>
<protein>
    <submittedName>
        <fullName evidence="6">4215_t:CDS:1</fullName>
    </submittedName>
</protein>
<dbReference type="PANTHER" id="PTHR46572">
    <property type="entry name" value="RHO1 GDP-GTP EXCHANGE PROTEIN 1-RELATED"/>
    <property type="match status" value="1"/>
</dbReference>
<dbReference type="InterPro" id="IPR000591">
    <property type="entry name" value="DEP_dom"/>
</dbReference>
<dbReference type="GO" id="GO:0035556">
    <property type="term" value="P:intracellular signal transduction"/>
    <property type="evidence" value="ECO:0007669"/>
    <property type="project" value="InterPro"/>
</dbReference>
<dbReference type="InterPro" id="IPR041675">
    <property type="entry name" value="PH_5"/>
</dbReference>
<keyword evidence="7" id="KW-1185">Reference proteome</keyword>
<dbReference type="InterPro" id="IPR035899">
    <property type="entry name" value="DBL_dom_sf"/>
</dbReference>
<feature type="domain" description="CNH" evidence="5">
    <location>
        <begin position="953"/>
        <end position="1261"/>
    </location>
</feature>
<dbReference type="InterPro" id="IPR001849">
    <property type="entry name" value="PH_domain"/>
</dbReference>
<keyword evidence="2" id="KW-0344">Guanine-nucleotide releasing factor</keyword>
<dbReference type="CDD" id="cd00160">
    <property type="entry name" value="RhoGEF"/>
    <property type="match status" value="1"/>
</dbReference>
<dbReference type="EMBL" id="CAJVPL010001129">
    <property type="protein sequence ID" value="CAG8554215.1"/>
    <property type="molecule type" value="Genomic_DNA"/>
</dbReference>
<keyword evidence="1" id="KW-0597">Phosphoprotein</keyword>
<dbReference type="SUPFAM" id="SSF50729">
    <property type="entry name" value="PH domain-like"/>
    <property type="match status" value="1"/>
</dbReference>
<dbReference type="PROSITE" id="PS50003">
    <property type="entry name" value="PH_DOMAIN"/>
    <property type="match status" value="1"/>
</dbReference>
<evidence type="ECO:0000313" key="7">
    <source>
        <dbReference type="Proteomes" id="UP000789831"/>
    </source>
</evidence>
<dbReference type="InterPro" id="IPR000219">
    <property type="entry name" value="DH_dom"/>
</dbReference>
<dbReference type="Pfam" id="PF15405">
    <property type="entry name" value="PH_5"/>
    <property type="match status" value="1"/>
</dbReference>
<comment type="caution">
    <text evidence="6">The sequence shown here is derived from an EMBL/GenBank/DDBJ whole genome shotgun (WGS) entry which is preliminary data.</text>
</comment>
<evidence type="ECO:0000256" key="2">
    <source>
        <dbReference type="ARBA" id="ARBA00022658"/>
    </source>
</evidence>
<dbReference type="Gene3D" id="2.30.29.30">
    <property type="entry name" value="Pleckstrin-homology domain (PH domain)/Phosphotyrosine-binding domain (PTB)"/>
    <property type="match status" value="1"/>
</dbReference>
<reference evidence="6" key="1">
    <citation type="submission" date="2021-06" db="EMBL/GenBank/DDBJ databases">
        <authorList>
            <person name="Kallberg Y."/>
            <person name="Tangrot J."/>
            <person name="Rosling A."/>
        </authorList>
    </citation>
    <scope>NUCLEOTIDE SEQUENCE</scope>
    <source>
        <strain evidence="6">MT106</strain>
    </source>
</reference>
<dbReference type="PANTHER" id="PTHR46572:SF1">
    <property type="entry name" value="RHO1 GUANINE NUCLEOTIDE EXCHANGE FACTOR TUS1"/>
    <property type="match status" value="1"/>
</dbReference>
<evidence type="ECO:0000259" key="5">
    <source>
        <dbReference type="PROSITE" id="PS50219"/>
    </source>
</evidence>
<accession>A0A9N9FSZ9</accession>
<evidence type="ECO:0000259" key="4">
    <source>
        <dbReference type="PROSITE" id="PS50010"/>
    </source>
</evidence>
<dbReference type="InterPro" id="IPR001180">
    <property type="entry name" value="CNH_dom"/>
</dbReference>
<name>A0A9N9FSZ9_9GLOM</name>
<dbReference type="PROSITE" id="PS50010">
    <property type="entry name" value="DH_2"/>
    <property type="match status" value="1"/>
</dbReference>
<dbReference type="SUPFAM" id="SSF48065">
    <property type="entry name" value="DBL homology domain (DH-domain)"/>
    <property type="match status" value="1"/>
</dbReference>
<dbReference type="Pfam" id="PF00621">
    <property type="entry name" value="RhoGEF"/>
    <property type="match status" value="1"/>
</dbReference>
<proteinExistence type="predicted"/>
<dbReference type="SMART" id="SM00325">
    <property type="entry name" value="RhoGEF"/>
    <property type="match status" value="1"/>
</dbReference>
<dbReference type="InterPro" id="IPR011993">
    <property type="entry name" value="PH-like_dom_sf"/>
</dbReference>
<evidence type="ECO:0000256" key="1">
    <source>
        <dbReference type="ARBA" id="ARBA00022553"/>
    </source>
</evidence>
<dbReference type="GO" id="GO:0005085">
    <property type="term" value="F:guanyl-nucleotide exchange factor activity"/>
    <property type="evidence" value="ECO:0007669"/>
    <property type="project" value="UniProtKB-KW"/>
</dbReference>